<evidence type="ECO:0000256" key="3">
    <source>
        <dbReference type="ARBA" id="ARBA00011233"/>
    </source>
</evidence>
<organism evidence="6 7">
    <name type="scientific">Undibacterium fentianense</name>
    <dbReference type="NCBI Taxonomy" id="2828728"/>
    <lineage>
        <taxon>Bacteria</taxon>
        <taxon>Pseudomonadati</taxon>
        <taxon>Pseudomonadota</taxon>
        <taxon>Betaproteobacteria</taxon>
        <taxon>Burkholderiales</taxon>
        <taxon>Oxalobacteraceae</taxon>
        <taxon>Undibacterium</taxon>
    </lineage>
</organism>
<comment type="similarity">
    <text evidence="2">Belongs to the KHG/KDPG aldolase family.</text>
</comment>
<dbReference type="EMBL" id="JAGSPJ010000005">
    <property type="protein sequence ID" value="MBR7801067.1"/>
    <property type="molecule type" value="Genomic_DNA"/>
</dbReference>
<dbReference type="SUPFAM" id="SSF51569">
    <property type="entry name" value="Aldolase"/>
    <property type="match status" value="1"/>
</dbReference>
<comment type="pathway">
    <text evidence="1">Carbohydrate acid metabolism.</text>
</comment>
<accession>A0A941E4K3</accession>
<dbReference type="PANTHER" id="PTHR30246">
    <property type="entry name" value="2-KETO-3-DEOXY-6-PHOSPHOGLUCONATE ALDOLASE"/>
    <property type="match status" value="1"/>
</dbReference>
<keyword evidence="4" id="KW-0456">Lyase</keyword>
<proteinExistence type="inferred from homology"/>
<dbReference type="RefSeq" id="WP_212676169.1">
    <property type="nucleotide sequence ID" value="NZ_JAGSPJ010000005.1"/>
</dbReference>
<keyword evidence="5" id="KW-0119">Carbohydrate metabolism</keyword>
<evidence type="ECO:0000256" key="2">
    <source>
        <dbReference type="ARBA" id="ARBA00006906"/>
    </source>
</evidence>
<dbReference type="PANTHER" id="PTHR30246:SF1">
    <property type="entry name" value="2-DEHYDRO-3-DEOXY-6-PHOSPHOGALACTONATE ALDOLASE-RELATED"/>
    <property type="match status" value="1"/>
</dbReference>
<protein>
    <submittedName>
        <fullName evidence="6">2-dehydro-3-deoxy-6-phosphogalactonate aldolase</fullName>
    </submittedName>
</protein>
<dbReference type="Pfam" id="PF01081">
    <property type="entry name" value="Aldolase"/>
    <property type="match status" value="1"/>
</dbReference>
<evidence type="ECO:0000313" key="6">
    <source>
        <dbReference type="EMBL" id="MBR7801067.1"/>
    </source>
</evidence>
<evidence type="ECO:0000256" key="4">
    <source>
        <dbReference type="ARBA" id="ARBA00023239"/>
    </source>
</evidence>
<reference evidence="6" key="1">
    <citation type="submission" date="2021-04" db="EMBL/GenBank/DDBJ databases">
        <title>novel species isolated from subtropical streams in China.</title>
        <authorList>
            <person name="Lu H."/>
        </authorList>
    </citation>
    <scope>NUCLEOTIDE SEQUENCE</scope>
    <source>
        <strain evidence="6">FT137W</strain>
    </source>
</reference>
<dbReference type="CDD" id="cd00452">
    <property type="entry name" value="KDPG_aldolase"/>
    <property type="match status" value="1"/>
</dbReference>
<comment type="subunit">
    <text evidence="3">Homotrimer.</text>
</comment>
<evidence type="ECO:0000256" key="1">
    <source>
        <dbReference type="ARBA" id="ARBA00004761"/>
    </source>
</evidence>
<dbReference type="AlphaFoldDB" id="A0A941E4K3"/>
<keyword evidence="7" id="KW-1185">Reference proteome</keyword>
<dbReference type="InterPro" id="IPR000887">
    <property type="entry name" value="Aldlse_KDPG_KHG"/>
</dbReference>
<dbReference type="GO" id="GO:0016829">
    <property type="term" value="F:lyase activity"/>
    <property type="evidence" value="ECO:0007669"/>
    <property type="project" value="UniProtKB-KW"/>
</dbReference>
<gene>
    <name evidence="6" type="ORF">KDM90_13745</name>
</gene>
<sequence>MKSLSSYMSSLPLLAILRGVQTSECLAIADALVDAGFRCIEIPLNSPQAMKSIELLAKHFPDDVLFGAGTVMTETQVEQVYQSGGRLIVMPHTDIGVIGAAKRRGMICAPGVATLTEAFSALEAGADALKLFPSESVPPAVLRAWRTVLPPDALCLPVGGVKPEDMAAYIDAGASGFGLGSNLYRPGNSSESVSNNAHGYIAALKAIRSLK</sequence>
<dbReference type="Gene3D" id="3.20.20.70">
    <property type="entry name" value="Aldolase class I"/>
    <property type="match status" value="1"/>
</dbReference>
<name>A0A941E4K3_9BURK</name>
<dbReference type="InterPro" id="IPR013785">
    <property type="entry name" value="Aldolase_TIM"/>
</dbReference>
<evidence type="ECO:0000256" key="5">
    <source>
        <dbReference type="ARBA" id="ARBA00023277"/>
    </source>
</evidence>
<evidence type="ECO:0000313" key="7">
    <source>
        <dbReference type="Proteomes" id="UP000678545"/>
    </source>
</evidence>
<comment type="caution">
    <text evidence="6">The sequence shown here is derived from an EMBL/GenBank/DDBJ whole genome shotgun (WGS) entry which is preliminary data.</text>
</comment>
<dbReference type="NCBIfam" id="NF006600">
    <property type="entry name" value="PRK09140.1"/>
    <property type="match status" value="1"/>
</dbReference>
<dbReference type="Proteomes" id="UP000678545">
    <property type="component" value="Unassembled WGS sequence"/>
</dbReference>